<keyword evidence="1" id="KW-0238">DNA-binding</keyword>
<dbReference type="PANTHER" id="PTHR19303">
    <property type="entry name" value="TRANSPOSON"/>
    <property type="match status" value="1"/>
</dbReference>
<evidence type="ECO:0000313" key="4">
    <source>
        <dbReference type="EMBL" id="SPO30106.1"/>
    </source>
</evidence>
<sequence length="653" mass="71668">MVSALFVPYMSPTNLHSVPTFNINLITITADICNQTNTNSISHIAMTTPSISKRSTASRAACADDCDQQEAQLQQAAAELGNGTYSSIHKAAAANSVPESTLRGRLSGVPTIKEGHASMQALMPAAETALLEHIRRCACSSFPLTPAQIRDYANTISRGIPGCTDAPDVRRNWLQGFLLWHPSIRSHWSRCLDNAWLTGTDADGIQSWYQQLGRIVNEYSVLSTDIYNMDETGFWFGQGGSKQVIVPSGDQAAQFKAQPGTQELATAIECIGSGGQVLLPVIITKGASHMVGEHRKMANVPASWHFAKTDRGWTTQELAVDWLKTVFDANTTPSTPSEWHLLIIDSHNSHTSTEFLVAAWNRCIIPFCFPAHLMHIMQPLDVSVFGPVSAAYKQIINNLAPQSVSDARAKALTPTAAQKAFADCGIAVKPNAEKVLNQLAGHQQAQRTGTTQQLPLQERLPPQTSMAVSLALDAFRHKPNPWDGYTLKQTLMQAYERPHATISVLEAENKLLQEQEDRQQQAAKKTRGKKKVGDQMILSKDIMITHQHAEQELVRKKPAIAARQKQEWRKKQRQQEKQVVLPPPAMINDRDKACADNNNDASASSAIPTTSARPDIIDILDDGEPLSPIEDNDIDPACFYDSVPIASSSRVKL</sequence>
<keyword evidence="5" id="KW-1185">Reference proteome</keyword>
<proteinExistence type="predicted"/>
<dbReference type="EMBL" id="OOIN01000031">
    <property type="protein sequence ID" value="SPO30106.1"/>
    <property type="molecule type" value="Genomic_DNA"/>
</dbReference>
<dbReference type="PROSITE" id="PS51253">
    <property type="entry name" value="HTH_CENPB"/>
    <property type="match status" value="1"/>
</dbReference>
<dbReference type="AlphaFoldDB" id="A0A5C3EKC0"/>
<feature type="compositionally biased region" description="Acidic residues" evidence="2">
    <location>
        <begin position="618"/>
        <end position="630"/>
    </location>
</feature>
<dbReference type="InterPro" id="IPR050863">
    <property type="entry name" value="CenT-Element_Derived"/>
</dbReference>
<feature type="compositionally biased region" description="Low complexity" evidence="2">
    <location>
        <begin position="596"/>
        <end position="612"/>
    </location>
</feature>
<dbReference type="Pfam" id="PF03184">
    <property type="entry name" value="DDE_1"/>
    <property type="match status" value="1"/>
</dbReference>
<gene>
    <name evidence="4" type="ORF">UTRI_05945</name>
</gene>
<reference evidence="4 5" key="1">
    <citation type="submission" date="2018-03" db="EMBL/GenBank/DDBJ databases">
        <authorList>
            <person name="Guldener U."/>
        </authorList>
    </citation>
    <scope>NUCLEOTIDE SEQUENCE [LARGE SCALE GENOMIC DNA]</scope>
    <source>
        <strain evidence="4 5">NBRC100155</strain>
    </source>
</reference>
<evidence type="ECO:0000259" key="3">
    <source>
        <dbReference type="PROSITE" id="PS51253"/>
    </source>
</evidence>
<evidence type="ECO:0000256" key="1">
    <source>
        <dbReference type="ARBA" id="ARBA00023125"/>
    </source>
</evidence>
<accession>A0A5C3EKC0</accession>
<dbReference type="InterPro" id="IPR004875">
    <property type="entry name" value="DDE_SF_endonuclease_dom"/>
</dbReference>
<evidence type="ECO:0000313" key="5">
    <source>
        <dbReference type="Proteomes" id="UP000324022"/>
    </source>
</evidence>
<dbReference type="Proteomes" id="UP000324022">
    <property type="component" value="Unassembled WGS sequence"/>
</dbReference>
<protein>
    <submittedName>
        <fullName evidence="4">Related to transposase</fullName>
    </submittedName>
</protein>
<dbReference type="Pfam" id="PF03221">
    <property type="entry name" value="HTH_Tnp_Tc5"/>
    <property type="match status" value="1"/>
</dbReference>
<dbReference type="GO" id="GO:0003677">
    <property type="term" value="F:DNA binding"/>
    <property type="evidence" value="ECO:0007669"/>
    <property type="project" value="UniProtKB-KW"/>
</dbReference>
<dbReference type="GO" id="GO:0005634">
    <property type="term" value="C:nucleus"/>
    <property type="evidence" value="ECO:0007669"/>
    <property type="project" value="TreeGrafter"/>
</dbReference>
<organism evidence="4 5">
    <name type="scientific">Ustilago trichophora</name>
    <dbReference type="NCBI Taxonomy" id="86804"/>
    <lineage>
        <taxon>Eukaryota</taxon>
        <taxon>Fungi</taxon>
        <taxon>Dikarya</taxon>
        <taxon>Basidiomycota</taxon>
        <taxon>Ustilaginomycotina</taxon>
        <taxon>Ustilaginomycetes</taxon>
        <taxon>Ustilaginales</taxon>
        <taxon>Ustilaginaceae</taxon>
        <taxon>Ustilago</taxon>
    </lineage>
</organism>
<feature type="domain" description="HTH CENPB-type" evidence="3">
    <location>
        <begin position="114"/>
        <end position="187"/>
    </location>
</feature>
<evidence type="ECO:0000256" key="2">
    <source>
        <dbReference type="SAM" id="MobiDB-lite"/>
    </source>
</evidence>
<dbReference type="InterPro" id="IPR006600">
    <property type="entry name" value="HTH_CenpB_DNA-bd_dom"/>
</dbReference>
<dbReference type="OrthoDB" id="3238847at2759"/>
<feature type="region of interest" description="Disordered" evidence="2">
    <location>
        <begin position="596"/>
        <end position="630"/>
    </location>
</feature>
<dbReference type="PANTHER" id="PTHR19303:SF74">
    <property type="entry name" value="POGO TRANSPOSABLE ELEMENT WITH KRAB DOMAIN"/>
    <property type="match status" value="1"/>
</dbReference>
<name>A0A5C3EKC0_9BASI</name>